<accession>A0A915JRR2</accession>
<evidence type="ECO:0000256" key="1">
    <source>
        <dbReference type="ARBA" id="ARBA00009611"/>
    </source>
</evidence>
<dbReference type="GO" id="GO:0046872">
    <property type="term" value="F:metal ion binding"/>
    <property type="evidence" value="ECO:0007669"/>
    <property type="project" value="UniProtKB-KW"/>
</dbReference>
<sequence>MSDKSSTITPTFCSRCRLPVHAQHVKLSDQVLHIQCFNCEVCGINLIGGFHKDEEQFYCTKCYRRLIPVCQTCQKPIGCQLDGTVDTEEKFFKAFDSKYHPQCFSCKQCKRPLPGGLYYESDKQPYCLEDYWCSKTSENRKIIENEMKPIPPRVPIVTKKVAHVSKVLS</sequence>
<dbReference type="PROSITE" id="PS50023">
    <property type="entry name" value="LIM_DOMAIN_2"/>
    <property type="match status" value="2"/>
</dbReference>
<evidence type="ECO:0000256" key="3">
    <source>
        <dbReference type="ARBA" id="ARBA00022737"/>
    </source>
</evidence>
<evidence type="ECO:0000256" key="5">
    <source>
        <dbReference type="ARBA" id="ARBA00023038"/>
    </source>
</evidence>
<evidence type="ECO:0000313" key="9">
    <source>
        <dbReference type="WBParaSite" id="nRc.2.0.1.t28916-RA"/>
    </source>
</evidence>
<feature type="domain" description="LIM zinc-binding" evidence="7">
    <location>
        <begin position="68"/>
        <end position="137"/>
    </location>
</feature>
<keyword evidence="5 6" id="KW-0440">LIM domain</keyword>
<dbReference type="PANTHER" id="PTHR24212">
    <property type="entry name" value="ZYXIN/TRIP6"/>
    <property type="match status" value="1"/>
</dbReference>
<name>A0A915JRR2_ROMCU</name>
<keyword evidence="3" id="KW-0677">Repeat</keyword>
<dbReference type="Proteomes" id="UP000887565">
    <property type="component" value="Unplaced"/>
</dbReference>
<proteinExistence type="inferred from homology"/>
<keyword evidence="8" id="KW-1185">Reference proteome</keyword>
<dbReference type="InterPro" id="IPR001781">
    <property type="entry name" value="Znf_LIM"/>
</dbReference>
<protein>
    <submittedName>
        <fullName evidence="9">LIM zinc-binding domain-containing protein</fullName>
    </submittedName>
</protein>
<dbReference type="SMART" id="SM00132">
    <property type="entry name" value="LIM"/>
    <property type="match status" value="2"/>
</dbReference>
<feature type="domain" description="LIM zinc-binding" evidence="7">
    <location>
        <begin position="11"/>
        <end position="67"/>
    </location>
</feature>
<reference evidence="9" key="1">
    <citation type="submission" date="2022-11" db="UniProtKB">
        <authorList>
            <consortium name="WormBaseParasite"/>
        </authorList>
    </citation>
    <scope>IDENTIFICATION</scope>
</reference>
<dbReference type="Gene3D" id="2.10.110.10">
    <property type="entry name" value="Cysteine Rich Protein"/>
    <property type="match status" value="2"/>
</dbReference>
<evidence type="ECO:0000256" key="2">
    <source>
        <dbReference type="ARBA" id="ARBA00022723"/>
    </source>
</evidence>
<dbReference type="WBParaSite" id="nRc.2.0.1.t28916-RA">
    <property type="protein sequence ID" value="nRc.2.0.1.t28916-RA"/>
    <property type="gene ID" value="nRc.2.0.1.g28916"/>
</dbReference>
<evidence type="ECO:0000256" key="6">
    <source>
        <dbReference type="PROSITE-ProRule" id="PRU00125"/>
    </source>
</evidence>
<evidence type="ECO:0000313" key="8">
    <source>
        <dbReference type="Proteomes" id="UP000887565"/>
    </source>
</evidence>
<keyword evidence="4 6" id="KW-0862">Zinc</keyword>
<evidence type="ECO:0000256" key="4">
    <source>
        <dbReference type="ARBA" id="ARBA00022833"/>
    </source>
</evidence>
<evidence type="ECO:0000259" key="7">
    <source>
        <dbReference type="PROSITE" id="PS50023"/>
    </source>
</evidence>
<dbReference type="SUPFAM" id="SSF57716">
    <property type="entry name" value="Glucocorticoid receptor-like (DNA-binding domain)"/>
    <property type="match status" value="2"/>
</dbReference>
<dbReference type="AlphaFoldDB" id="A0A915JRR2"/>
<dbReference type="PANTHER" id="PTHR24212:SF8">
    <property type="entry name" value="LIM ZINC FINGER DOMAIN CONTAINING PROTEIN"/>
    <property type="match status" value="1"/>
</dbReference>
<keyword evidence="2 6" id="KW-0479">Metal-binding</keyword>
<comment type="similarity">
    <text evidence="1">Belongs to the zyxin/ajuba family.</text>
</comment>
<organism evidence="8 9">
    <name type="scientific">Romanomermis culicivorax</name>
    <name type="common">Nematode worm</name>
    <dbReference type="NCBI Taxonomy" id="13658"/>
    <lineage>
        <taxon>Eukaryota</taxon>
        <taxon>Metazoa</taxon>
        <taxon>Ecdysozoa</taxon>
        <taxon>Nematoda</taxon>
        <taxon>Enoplea</taxon>
        <taxon>Dorylaimia</taxon>
        <taxon>Mermithida</taxon>
        <taxon>Mermithoidea</taxon>
        <taxon>Mermithidae</taxon>
        <taxon>Romanomermis</taxon>
    </lineage>
</organism>
<dbReference type="Pfam" id="PF00412">
    <property type="entry name" value="LIM"/>
    <property type="match status" value="2"/>
</dbReference>